<dbReference type="Gene3D" id="3.30.420.40">
    <property type="match status" value="2"/>
</dbReference>
<dbReference type="Pfam" id="PF00814">
    <property type="entry name" value="TsaD"/>
    <property type="match status" value="1"/>
</dbReference>
<name>A0A5C0UJ02_9RICK</name>
<organism evidence="2 3">
    <name type="scientific">Candidatus Sneabacter namystus</name>
    <dbReference type="NCBI Taxonomy" id="2601646"/>
    <lineage>
        <taxon>Bacteria</taxon>
        <taxon>Pseudomonadati</taxon>
        <taxon>Pseudomonadota</taxon>
        <taxon>Alphaproteobacteria</taxon>
        <taxon>Rickettsiales</taxon>
        <taxon>Rickettsiaceae</taxon>
        <taxon>Rickettsieae</taxon>
        <taxon>Candidatus Sneabacter</taxon>
    </lineage>
</organism>
<dbReference type="PANTHER" id="PTHR11735:SF11">
    <property type="entry name" value="TRNA THREONYLCARBAMOYLADENOSINE BIOSYNTHESIS PROTEIN TSAB"/>
    <property type="match status" value="1"/>
</dbReference>
<dbReference type="Proteomes" id="UP000323844">
    <property type="component" value="Chromosome"/>
</dbReference>
<dbReference type="SUPFAM" id="SSF53067">
    <property type="entry name" value="Actin-like ATPase domain"/>
    <property type="match status" value="1"/>
</dbReference>
<dbReference type="GO" id="GO:0016740">
    <property type="term" value="F:transferase activity"/>
    <property type="evidence" value="ECO:0007669"/>
    <property type="project" value="UniProtKB-KW"/>
</dbReference>
<dbReference type="InterPro" id="IPR043129">
    <property type="entry name" value="ATPase_NBD"/>
</dbReference>
<evidence type="ECO:0000313" key="2">
    <source>
        <dbReference type="EMBL" id="QEK39591.1"/>
    </source>
</evidence>
<feature type="domain" description="Gcp-like" evidence="1">
    <location>
        <begin position="33"/>
        <end position="104"/>
    </location>
</feature>
<reference evidence="2 3" key="1">
    <citation type="submission" date="2019-08" db="EMBL/GenBank/DDBJ databases">
        <title>Highly reduced genomes of protist endosymbionts show evolutionary convergence.</title>
        <authorList>
            <person name="George E."/>
            <person name="Husnik F."/>
            <person name="Tashyreva D."/>
            <person name="Prokopchuk G."/>
            <person name="Horak A."/>
            <person name="Kwong W.K."/>
            <person name="Lukes J."/>
            <person name="Keeling P.J."/>
        </authorList>
    </citation>
    <scope>NUCLEOTIDE SEQUENCE [LARGE SCALE GENOMIC DNA]</scope>
    <source>
        <strain evidence="2">1621</strain>
    </source>
</reference>
<protein>
    <submittedName>
        <fullName evidence="2">tRNA (Adenosine(37)-N6)-threonylcarbamoyltransferase complex dimerization subunit type 1 TsaB</fullName>
    </submittedName>
</protein>
<keyword evidence="2" id="KW-0808">Transferase</keyword>
<evidence type="ECO:0000259" key="1">
    <source>
        <dbReference type="Pfam" id="PF00814"/>
    </source>
</evidence>
<dbReference type="OrthoDB" id="9809995at2"/>
<dbReference type="GO" id="GO:0005829">
    <property type="term" value="C:cytosol"/>
    <property type="evidence" value="ECO:0007669"/>
    <property type="project" value="TreeGrafter"/>
</dbReference>
<dbReference type="InterPro" id="IPR000905">
    <property type="entry name" value="Gcp-like_dom"/>
</dbReference>
<keyword evidence="3" id="KW-1185">Reference proteome</keyword>
<dbReference type="KEGG" id="snay:FZC37_01405"/>
<dbReference type="PANTHER" id="PTHR11735">
    <property type="entry name" value="TRNA N6-ADENOSINE THREONYLCARBAMOYLTRANSFERASE"/>
    <property type="match status" value="1"/>
</dbReference>
<dbReference type="CDD" id="cd24032">
    <property type="entry name" value="ASKHA_NBD_TsaB"/>
    <property type="match status" value="1"/>
</dbReference>
<dbReference type="AlphaFoldDB" id="A0A5C0UJ02"/>
<proteinExistence type="predicted"/>
<sequence length="224" mass="24967">MYILSFDTTGSFCSVALYKNKTVLASEYNIVSGSQSESLIPMIQRILSKVGLSIKDLHYVAVTNGPGSFTGIRVGLSAAQAFCVSYNVIPCVINTFELYNYRIASQVGDGVHCGIVVLLAYSKRFYVQVFDYLKCTKSSYMLLDIDEVQTLLLKQRGITAVSGTGLSYFQQLFLLEKYVFLPRYIHSRLLAELAFEKISKGGFEKNLSPLYIQEPSINNKKGLV</sequence>
<gene>
    <name evidence="2" type="primary">tsaB</name>
    <name evidence="2" type="ORF">FZC37_01405</name>
</gene>
<dbReference type="RefSeq" id="WP_148951952.1">
    <property type="nucleotide sequence ID" value="NZ_CP043312.1"/>
</dbReference>
<evidence type="ECO:0000313" key="3">
    <source>
        <dbReference type="Proteomes" id="UP000323844"/>
    </source>
</evidence>
<dbReference type="EMBL" id="CP043312">
    <property type="protein sequence ID" value="QEK39591.1"/>
    <property type="molecule type" value="Genomic_DNA"/>
</dbReference>
<dbReference type="InterPro" id="IPR022496">
    <property type="entry name" value="T6A_TsaB"/>
</dbReference>
<dbReference type="GO" id="GO:0002949">
    <property type="term" value="P:tRNA threonylcarbamoyladenosine modification"/>
    <property type="evidence" value="ECO:0007669"/>
    <property type="project" value="InterPro"/>
</dbReference>
<dbReference type="NCBIfam" id="TIGR03725">
    <property type="entry name" value="T6A_YeaZ"/>
    <property type="match status" value="1"/>
</dbReference>
<accession>A0A5C0UJ02</accession>